<dbReference type="CDD" id="cd10451">
    <property type="entry name" value="GIY-YIG_LuxR_like"/>
    <property type="match status" value="1"/>
</dbReference>
<dbReference type="AlphaFoldDB" id="A0A1B1ALK9"/>
<keyword evidence="2" id="KW-1185">Reference proteome</keyword>
<sequence length="114" mass="12810">MSNQRKRDLVREYKERKHRRGVYAVQCTASGQVWASGSHNLDAQQNSLWFQLKLGAHPNRALQDAWKQYGEGAFAYAIAAELSDEERTPYALKADLKALEAECREKLGADAVTG</sequence>
<evidence type="ECO:0000313" key="2">
    <source>
        <dbReference type="Proteomes" id="UP000092498"/>
    </source>
</evidence>
<evidence type="ECO:0000313" key="1">
    <source>
        <dbReference type="EMBL" id="ANP47401.1"/>
    </source>
</evidence>
<protein>
    <recommendedName>
        <fullName evidence="3">GIY-YIG domain-containing protein</fullName>
    </recommendedName>
</protein>
<dbReference type="InParanoid" id="A0A1B1ALK9"/>
<accession>A0A1B1ALK9</accession>
<dbReference type="KEGG" id="cbot:ATE48_16520"/>
<reference evidence="1 2" key="1">
    <citation type="submission" date="2015-11" db="EMBL/GenBank/DDBJ databases">
        <title>Whole-Genome Sequence of Candidatus Oderbacter manganicum from the National Park Lower Oder Valley, Germany.</title>
        <authorList>
            <person name="Braun B."/>
            <person name="Liere K."/>
            <person name="Szewzyk U."/>
        </authorList>
    </citation>
    <scope>NUCLEOTIDE SEQUENCE [LARGE SCALE GENOMIC DNA]</scope>
    <source>
        <strain evidence="1 2">OTSz_A_272</strain>
    </source>
</reference>
<dbReference type="STRING" id="1759059.ATE48_16520"/>
<dbReference type="Gene3D" id="3.40.1440.10">
    <property type="entry name" value="GIY-YIG endonuclease"/>
    <property type="match status" value="1"/>
</dbReference>
<dbReference type="EMBL" id="CP013244">
    <property type="protein sequence ID" value="ANP47401.1"/>
    <property type="molecule type" value="Genomic_DNA"/>
</dbReference>
<dbReference type="OrthoDB" id="7270972at2"/>
<dbReference type="Proteomes" id="UP000092498">
    <property type="component" value="Chromosome"/>
</dbReference>
<proteinExistence type="predicted"/>
<dbReference type="RefSeq" id="WP_066773464.1">
    <property type="nucleotide sequence ID" value="NZ_CP013244.1"/>
</dbReference>
<organism evidence="1 2">
    <name type="scientific">Candidatus Viadribacter manganicus</name>
    <dbReference type="NCBI Taxonomy" id="1759059"/>
    <lineage>
        <taxon>Bacteria</taxon>
        <taxon>Pseudomonadati</taxon>
        <taxon>Pseudomonadota</taxon>
        <taxon>Alphaproteobacteria</taxon>
        <taxon>Hyphomonadales</taxon>
        <taxon>Hyphomonadaceae</taxon>
        <taxon>Candidatus Viadribacter</taxon>
    </lineage>
</organism>
<name>A0A1B1ALK9_9PROT</name>
<gene>
    <name evidence="1" type="ORF">ATE48_16520</name>
</gene>
<evidence type="ECO:0008006" key="3">
    <source>
        <dbReference type="Google" id="ProtNLM"/>
    </source>
</evidence>
<dbReference type="InterPro" id="IPR035901">
    <property type="entry name" value="GIY-YIG_endonuc_sf"/>
</dbReference>